<feature type="domain" description="Glycosyltransferase 2-like" evidence="2">
    <location>
        <begin position="192"/>
        <end position="251"/>
    </location>
</feature>
<reference evidence="3 4" key="1">
    <citation type="journal article" date="2016" name="Nat. Commun.">
        <title>Thousands of microbial genomes shed light on interconnected biogeochemical processes in an aquifer system.</title>
        <authorList>
            <person name="Anantharaman K."/>
            <person name="Brown C.T."/>
            <person name="Hug L.A."/>
            <person name="Sharon I."/>
            <person name="Castelle C.J."/>
            <person name="Probst A.J."/>
            <person name="Thomas B.C."/>
            <person name="Singh A."/>
            <person name="Wilkins M.J."/>
            <person name="Karaoz U."/>
            <person name="Brodie E.L."/>
            <person name="Williams K.H."/>
            <person name="Hubbard S.S."/>
            <person name="Banfield J.F."/>
        </authorList>
    </citation>
    <scope>NUCLEOTIDE SEQUENCE [LARGE SCALE GENOMIC DNA]</scope>
</reference>
<organism evidence="3 4">
    <name type="scientific">Candidatus Woesebacteria bacterium RIFCSPHIGHO2_01_FULL_40_22</name>
    <dbReference type="NCBI Taxonomy" id="1802499"/>
    <lineage>
        <taxon>Bacteria</taxon>
        <taxon>Candidatus Woeseibacteriota</taxon>
    </lineage>
</organism>
<feature type="domain" description="Glycosyltransferase 2-like" evidence="1">
    <location>
        <begin position="7"/>
        <end position="183"/>
    </location>
</feature>
<evidence type="ECO:0000313" key="4">
    <source>
        <dbReference type="Proteomes" id="UP000179221"/>
    </source>
</evidence>
<dbReference type="Proteomes" id="UP000179221">
    <property type="component" value="Unassembled WGS sequence"/>
</dbReference>
<gene>
    <name evidence="3" type="ORF">A2628_01990</name>
</gene>
<dbReference type="CDD" id="cd04186">
    <property type="entry name" value="GT_2_like_c"/>
    <property type="match status" value="1"/>
</dbReference>
<evidence type="ECO:0000259" key="2">
    <source>
        <dbReference type="Pfam" id="PF13632"/>
    </source>
</evidence>
<dbReference type="InterPro" id="IPR001173">
    <property type="entry name" value="Glyco_trans_2-like"/>
</dbReference>
<protein>
    <recommendedName>
        <fullName evidence="1 2">Glycosyltransferase 2-like domain-containing protein</fullName>
    </recommendedName>
</protein>
<dbReference type="PANTHER" id="PTHR43179">
    <property type="entry name" value="RHAMNOSYLTRANSFERASE WBBL"/>
    <property type="match status" value="1"/>
</dbReference>
<accession>A0A1F7YLR5</accession>
<evidence type="ECO:0000313" key="3">
    <source>
        <dbReference type="EMBL" id="OGM27538.1"/>
    </source>
</evidence>
<name>A0A1F7YLR5_9BACT</name>
<dbReference type="AlphaFoldDB" id="A0A1F7YLR5"/>
<sequence>MGKIDLSIVITSYNTKELLVGCLNSIFNNTHNLTYEVIVVDNASTDGSVTAIRKLQKTMIRQAHDPGQSQADSALQMKIITNKKNVGFGRATNQGINRANGKYVLLLNSDTIVKSNVLAGMAGWMDKRLKVGAATCALLNSDNTLQGTGGYFPSLFRVFAWMFFLDDIPLIDTLIKPFHPMHRRSPFYKGEIYYQSPREVEWITGAFMMLRKTALDKSGLFDEDYFMYTEDTDLCFRIKKYGWEVWYLPQWEITHLGGASSKSPYPILSEYAGIKLFYKKHYSVWKYPILRVILKAGALFRIIVFGLIEGKGAIKTYARAFVQA</sequence>
<dbReference type="EMBL" id="MGGL01000004">
    <property type="protein sequence ID" value="OGM27538.1"/>
    <property type="molecule type" value="Genomic_DNA"/>
</dbReference>
<dbReference type="Pfam" id="PF00535">
    <property type="entry name" value="Glycos_transf_2"/>
    <property type="match status" value="1"/>
</dbReference>
<dbReference type="PANTHER" id="PTHR43179:SF7">
    <property type="entry name" value="RHAMNOSYLTRANSFERASE WBBL"/>
    <property type="match status" value="1"/>
</dbReference>
<dbReference type="SUPFAM" id="SSF53448">
    <property type="entry name" value="Nucleotide-diphospho-sugar transferases"/>
    <property type="match status" value="1"/>
</dbReference>
<comment type="caution">
    <text evidence="3">The sequence shown here is derived from an EMBL/GenBank/DDBJ whole genome shotgun (WGS) entry which is preliminary data.</text>
</comment>
<dbReference type="Pfam" id="PF13632">
    <property type="entry name" value="Glyco_trans_2_3"/>
    <property type="match status" value="1"/>
</dbReference>
<dbReference type="InterPro" id="IPR029044">
    <property type="entry name" value="Nucleotide-diphossugar_trans"/>
</dbReference>
<evidence type="ECO:0000259" key="1">
    <source>
        <dbReference type="Pfam" id="PF00535"/>
    </source>
</evidence>
<proteinExistence type="predicted"/>
<dbReference type="Gene3D" id="3.90.550.10">
    <property type="entry name" value="Spore Coat Polysaccharide Biosynthesis Protein SpsA, Chain A"/>
    <property type="match status" value="1"/>
</dbReference>